<organism evidence="2 3">
    <name type="scientific">Hydnomerulius pinastri MD-312</name>
    <dbReference type="NCBI Taxonomy" id="994086"/>
    <lineage>
        <taxon>Eukaryota</taxon>
        <taxon>Fungi</taxon>
        <taxon>Dikarya</taxon>
        <taxon>Basidiomycota</taxon>
        <taxon>Agaricomycotina</taxon>
        <taxon>Agaricomycetes</taxon>
        <taxon>Agaricomycetidae</taxon>
        <taxon>Boletales</taxon>
        <taxon>Boletales incertae sedis</taxon>
        <taxon>Leucogyrophana</taxon>
    </lineage>
</organism>
<evidence type="ECO:0000313" key="2">
    <source>
        <dbReference type="EMBL" id="KIJ60587.1"/>
    </source>
</evidence>
<feature type="compositionally biased region" description="Acidic residues" evidence="1">
    <location>
        <begin position="149"/>
        <end position="162"/>
    </location>
</feature>
<dbReference type="Proteomes" id="UP000053820">
    <property type="component" value="Unassembled WGS sequence"/>
</dbReference>
<feature type="region of interest" description="Disordered" evidence="1">
    <location>
        <begin position="149"/>
        <end position="168"/>
    </location>
</feature>
<proteinExistence type="predicted"/>
<evidence type="ECO:0000313" key="3">
    <source>
        <dbReference type="Proteomes" id="UP000053820"/>
    </source>
</evidence>
<feature type="region of interest" description="Disordered" evidence="1">
    <location>
        <begin position="48"/>
        <end position="79"/>
    </location>
</feature>
<sequence>MPREGFVLCSCCGQWVSKRTARRHNQGQAAPHVRATVAFERGLLFPSRSASDDLTPPALGGYRDVDSHPVPDLSPPPLLDINDVEYDSISDGINEIDEDPHDGELHNPPCQLEAVIGDLRDGLRSRARHTVTVEEADDDDMQAESEIDPFEDLPDYEDEELETNPSGLTSWDMLGEKFQREVADLGKWLRSVILVFLNM</sequence>
<reference evidence="2 3" key="1">
    <citation type="submission" date="2014-04" db="EMBL/GenBank/DDBJ databases">
        <title>Evolutionary Origins and Diversification of the Mycorrhizal Mutualists.</title>
        <authorList>
            <consortium name="DOE Joint Genome Institute"/>
            <consortium name="Mycorrhizal Genomics Consortium"/>
            <person name="Kohler A."/>
            <person name="Kuo A."/>
            <person name="Nagy L.G."/>
            <person name="Floudas D."/>
            <person name="Copeland A."/>
            <person name="Barry K.W."/>
            <person name="Cichocki N."/>
            <person name="Veneault-Fourrey C."/>
            <person name="LaButti K."/>
            <person name="Lindquist E.A."/>
            <person name="Lipzen A."/>
            <person name="Lundell T."/>
            <person name="Morin E."/>
            <person name="Murat C."/>
            <person name="Riley R."/>
            <person name="Ohm R."/>
            <person name="Sun H."/>
            <person name="Tunlid A."/>
            <person name="Henrissat B."/>
            <person name="Grigoriev I.V."/>
            <person name="Hibbett D.S."/>
            <person name="Martin F."/>
        </authorList>
    </citation>
    <scope>NUCLEOTIDE SEQUENCE [LARGE SCALE GENOMIC DNA]</scope>
    <source>
        <strain evidence="2 3">MD-312</strain>
    </source>
</reference>
<evidence type="ECO:0000256" key="1">
    <source>
        <dbReference type="SAM" id="MobiDB-lite"/>
    </source>
</evidence>
<dbReference type="HOGENOM" id="CLU_1372371_0_0_1"/>
<dbReference type="AlphaFoldDB" id="A0A0C9WB81"/>
<accession>A0A0C9WB81</accession>
<keyword evidence="3" id="KW-1185">Reference proteome</keyword>
<dbReference type="EMBL" id="KN839870">
    <property type="protein sequence ID" value="KIJ60587.1"/>
    <property type="molecule type" value="Genomic_DNA"/>
</dbReference>
<protein>
    <submittedName>
        <fullName evidence="2">Uncharacterized protein</fullName>
    </submittedName>
</protein>
<gene>
    <name evidence="2" type="ORF">HYDPIDRAFT_170074</name>
</gene>
<name>A0A0C9WB81_9AGAM</name>